<feature type="compositionally biased region" description="Basic and acidic residues" evidence="1">
    <location>
        <begin position="1"/>
        <end position="19"/>
    </location>
</feature>
<dbReference type="EMBL" id="JBHSLD010000006">
    <property type="protein sequence ID" value="MFC5380063.1"/>
    <property type="molecule type" value="Genomic_DNA"/>
</dbReference>
<organism evidence="2 3">
    <name type="scientific">Aquipuribacter nitratireducens</name>
    <dbReference type="NCBI Taxonomy" id="650104"/>
    <lineage>
        <taxon>Bacteria</taxon>
        <taxon>Bacillati</taxon>
        <taxon>Actinomycetota</taxon>
        <taxon>Actinomycetes</taxon>
        <taxon>Micrococcales</taxon>
        <taxon>Intrasporangiaceae</taxon>
        <taxon>Aquipuribacter</taxon>
    </lineage>
</organism>
<feature type="compositionally biased region" description="Low complexity" evidence="1">
    <location>
        <begin position="20"/>
        <end position="37"/>
    </location>
</feature>
<name>A0ABW0GJH4_9MICO</name>
<protein>
    <submittedName>
        <fullName evidence="2">Uncharacterized protein</fullName>
    </submittedName>
</protein>
<accession>A0ABW0GJH4</accession>
<evidence type="ECO:0000256" key="1">
    <source>
        <dbReference type="SAM" id="MobiDB-lite"/>
    </source>
</evidence>
<sequence>RDRGERRGALGDRPERAPRSEAPVAEPAAAAGQDAAPVTETVSNPTAVAEPTGAGTSQQTGQEA</sequence>
<dbReference type="Proteomes" id="UP001596122">
    <property type="component" value="Unassembled WGS sequence"/>
</dbReference>
<proteinExistence type="predicted"/>
<feature type="non-terminal residue" evidence="2">
    <location>
        <position position="1"/>
    </location>
</feature>
<feature type="region of interest" description="Disordered" evidence="1">
    <location>
        <begin position="1"/>
        <end position="64"/>
    </location>
</feature>
<evidence type="ECO:0000313" key="3">
    <source>
        <dbReference type="Proteomes" id="UP001596122"/>
    </source>
</evidence>
<dbReference type="RefSeq" id="WP_377002420.1">
    <property type="nucleotide sequence ID" value="NZ_JBHSLD010000006.1"/>
</dbReference>
<keyword evidence="3" id="KW-1185">Reference proteome</keyword>
<evidence type="ECO:0000313" key="2">
    <source>
        <dbReference type="EMBL" id="MFC5380063.1"/>
    </source>
</evidence>
<comment type="caution">
    <text evidence="2">The sequence shown here is derived from an EMBL/GenBank/DDBJ whole genome shotgun (WGS) entry which is preliminary data.</text>
</comment>
<feature type="compositionally biased region" description="Polar residues" evidence="1">
    <location>
        <begin position="54"/>
        <end position="64"/>
    </location>
</feature>
<gene>
    <name evidence="2" type="ORF">ACFPJ6_04620</name>
</gene>
<reference evidence="3" key="1">
    <citation type="journal article" date="2019" name="Int. J. Syst. Evol. Microbiol.">
        <title>The Global Catalogue of Microorganisms (GCM) 10K type strain sequencing project: providing services to taxonomists for standard genome sequencing and annotation.</title>
        <authorList>
            <consortium name="The Broad Institute Genomics Platform"/>
            <consortium name="The Broad Institute Genome Sequencing Center for Infectious Disease"/>
            <person name="Wu L."/>
            <person name="Ma J."/>
        </authorList>
    </citation>
    <scope>NUCLEOTIDE SEQUENCE [LARGE SCALE GENOMIC DNA]</scope>
    <source>
        <strain evidence="3">CCUG 43114</strain>
    </source>
</reference>